<evidence type="ECO:0000256" key="1">
    <source>
        <dbReference type="ARBA" id="ARBA00004123"/>
    </source>
</evidence>
<protein>
    <recommendedName>
        <fullName evidence="6">Pre-mRNA polyadenylation factor Fip1 domain-containing protein</fullName>
    </recommendedName>
</protein>
<comment type="similarity">
    <text evidence="2">Belongs to the FIP1 family.</text>
</comment>
<sequence length="687" mass="76971">MTDYTDFDNDDEFLYGGIDEQTVEPQTAIEEGYSKNNIKEVVVEDDDFFDMYGGGTNHDISNANEASKDIKHVEVDSIRPGQDHDIYYPPIIEDFEENYNIHDDQKTQSTYDVHDKQDVHNTQNIPDIESTQASQDIQEMQVNQNSQSDKNNQNNQNNQDDQDDQDNHDIQEDQDIDPLELSAENGNLVDSSEEQEQIVKEKMEEDEEEEEEEEEEDSDESDDIEIIMDAPPKPTDNAARNSLIIKPNFNKQLGSRHEGGQASSSRTPGVDINAIGTIDGTSIYDVDLDSFEDKPWRKPGADITDYFNYGFNEYTWKAYCAKQKQMREDQHQRKKIHVYESKQELNNLPPELQSISQPQPGGQDHSRFQQQRGRDFKHVGRRGRDQDDSVIQVVSSEREAALEELEPIPPPSMDQNEEFNMEGGGGYPQNFSGNPMGMGMFPPPEMGGPMGPPPFFADMPPTGPMGFDPSYRGQPMRNMMRPGGMPGGIPGMPGMPGITRGMPPNMQGGMPGGMPGGVPGMPRGMPGIPGGMPGGMVGRGRGMPMDERPFYSMEEPTWEMENRNSPSFRPGHGGFQGRPPTGPMLGPGGNRSDYHEWEHSPPPDAPFAHRIRPFRPPTGPATHTSSVNSPSSDRGDEERGGDRSASGSVERSHGYTRREDERWDGSRKRTTGETPRDDDEFRAKRRH</sequence>
<feature type="region of interest" description="Disordered" evidence="5">
    <location>
        <begin position="140"/>
        <end position="170"/>
    </location>
</feature>
<dbReference type="AlphaFoldDB" id="A0A916E823"/>
<dbReference type="Proteomes" id="UP000684084">
    <property type="component" value="Unassembled WGS sequence"/>
</dbReference>
<accession>A0A916E823</accession>
<gene>
    <name evidence="7" type="ORF">CHRIB12_LOCUS8745</name>
</gene>
<feature type="compositionally biased region" description="Polar residues" evidence="5">
    <location>
        <begin position="621"/>
        <end position="632"/>
    </location>
</feature>
<organism evidence="7 8">
    <name type="scientific">Rhizophagus irregularis</name>
    <dbReference type="NCBI Taxonomy" id="588596"/>
    <lineage>
        <taxon>Eukaryota</taxon>
        <taxon>Fungi</taxon>
        <taxon>Fungi incertae sedis</taxon>
        <taxon>Mucoromycota</taxon>
        <taxon>Glomeromycotina</taxon>
        <taxon>Glomeromycetes</taxon>
        <taxon>Glomerales</taxon>
        <taxon>Glomeraceae</taxon>
        <taxon>Rhizophagus</taxon>
    </lineage>
</organism>
<evidence type="ECO:0000256" key="5">
    <source>
        <dbReference type="SAM" id="MobiDB-lite"/>
    </source>
</evidence>
<dbReference type="GO" id="GO:0006397">
    <property type="term" value="P:mRNA processing"/>
    <property type="evidence" value="ECO:0007669"/>
    <property type="project" value="UniProtKB-KW"/>
</dbReference>
<dbReference type="InterPro" id="IPR044976">
    <property type="entry name" value="FIPS5/FIPS3-like"/>
</dbReference>
<keyword evidence="4" id="KW-0539">Nucleus</keyword>
<evidence type="ECO:0000313" key="7">
    <source>
        <dbReference type="EMBL" id="CAB5361537.1"/>
    </source>
</evidence>
<dbReference type="VEuPathDB" id="FungiDB:RhiirFUN_018852"/>
<feature type="compositionally biased region" description="Basic and acidic residues" evidence="5">
    <location>
        <begin position="592"/>
        <end position="601"/>
    </location>
</feature>
<feature type="region of interest" description="Disordered" evidence="5">
    <location>
        <begin position="558"/>
        <end position="687"/>
    </location>
</feature>
<comment type="subcellular location">
    <subcellularLocation>
        <location evidence="1">Nucleus</location>
    </subcellularLocation>
</comment>
<dbReference type="PANTHER" id="PTHR36884:SF4">
    <property type="entry name" value="FIP1[III]-LIKE PROTEIN"/>
    <property type="match status" value="1"/>
</dbReference>
<feature type="region of interest" description="Disordered" evidence="5">
    <location>
        <begin position="185"/>
        <end position="272"/>
    </location>
</feature>
<evidence type="ECO:0000256" key="3">
    <source>
        <dbReference type="ARBA" id="ARBA00022664"/>
    </source>
</evidence>
<dbReference type="EMBL" id="CAGKOT010000016">
    <property type="protein sequence ID" value="CAB5361537.1"/>
    <property type="molecule type" value="Genomic_DNA"/>
</dbReference>
<feature type="compositionally biased region" description="Basic and acidic residues" evidence="5">
    <location>
        <begin position="650"/>
        <end position="687"/>
    </location>
</feature>
<evidence type="ECO:0000256" key="4">
    <source>
        <dbReference type="ARBA" id="ARBA00023242"/>
    </source>
</evidence>
<feature type="compositionally biased region" description="Basic and acidic residues" evidence="5">
    <location>
        <begin position="633"/>
        <end position="642"/>
    </location>
</feature>
<evidence type="ECO:0000259" key="6">
    <source>
        <dbReference type="Pfam" id="PF05182"/>
    </source>
</evidence>
<dbReference type="Pfam" id="PF05182">
    <property type="entry name" value="Fip1"/>
    <property type="match status" value="1"/>
</dbReference>
<dbReference type="InterPro" id="IPR007854">
    <property type="entry name" value="Fip1_dom"/>
</dbReference>
<name>A0A916E823_9GLOM</name>
<feature type="domain" description="Pre-mRNA polyadenylation factor Fip1" evidence="6">
    <location>
        <begin position="285"/>
        <end position="327"/>
    </location>
</feature>
<feature type="region of interest" description="Disordered" evidence="5">
    <location>
        <begin position="350"/>
        <end position="391"/>
    </location>
</feature>
<feature type="compositionally biased region" description="Basic and acidic residues" evidence="5">
    <location>
        <begin position="364"/>
        <end position="387"/>
    </location>
</feature>
<reference evidence="7" key="1">
    <citation type="submission" date="2020-05" db="EMBL/GenBank/DDBJ databases">
        <authorList>
            <person name="Rincon C."/>
            <person name="Sanders R I."/>
            <person name="Robbins C."/>
            <person name="Chaturvedi A."/>
        </authorList>
    </citation>
    <scope>NUCLEOTIDE SEQUENCE</scope>
    <source>
        <strain evidence="7">CHB12</strain>
    </source>
</reference>
<dbReference type="GO" id="GO:0005634">
    <property type="term" value="C:nucleus"/>
    <property type="evidence" value="ECO:0007669"/>
    <property type="project" value="UniProtKB-SubCell"/>
</dbReference>
<dbReference type="PANTHER" id="PTHR36884">
    <property type="entry name" value="FIP1[III]-LIKE PROTEIN"/>
    <property type="match status" value="1"/>
</dbReference>
<comment type="caution">
    <text evidence="7">The sequence shown here is derived from an EMBL/GenBank/DDBJ whole genome shotgun (WGS) entry which is preliminary data.</text>
</comment>
<proteinExistence type="inferred from homology"/>
<keyword evidence="3" id="KW-0507">mRNA processing</keyword>
<evidence type="ECO:0000256" key="2">
    <source>
        <dbReference type="ARBA" id="ARBA00007459"/>
    </source>
</evidence>
<feature type="compositionally biased region" description="Low complexity" evidence="5">
    <location>
        <begin position="141"/>
        <end position="159"/>
    </location>
</feature>
<dbReference type="OrthoDB" id="1917198at2759"/>
<feature type="compositionally biased region" description="Acidic residues" evidence="5">
    <location>
        <begin position="204"/>
        <end position="226"/>
    </location>
</feature>
<evidence type="ECO:0000313" key="8">
    <source>
        <dbReference type="Proteomes" id="UP000684084"/>
    </source>
</evidence>